<dbReference type="Proteomes" id="UP000255389">
    <property type="component" value="Unassembled WGS sequence"/>
</dbReference>
<dbReference type="GO" id="GO:0016020">
    <property type="term" value="C:membrane"/>
    <property type="evidence" value="ECO:0007669"/>
    <property type="project" value="UniProtKB-SubCell"/>
</dbReference>
<feature type="transmembrane region" description="Helical" evidence="5">
    <location>
        <begin position="354"/>
        <end position="379"/>
    </location>
</feature>
<reference evidence="6 7" key="1">
    <citation type="submission" date="2018-06" db="EMBL/GenBank/DDBJ databases">
        <authorList>
            <consortium name="Pathogen Informatics"/>
            <person name="Doyle S."/>
        </authorList>
    </citation>
    <scope>NUCLEOTIDE SEQUENCE [LARGE SCALE GENOMIC DNA]</scope>
    <source>
        <strain evidence="6 7">NCTC1542</strain>
    </source>
</reference>
<gene>
    <name evidence="6" type="ORF">NCTC1542_01211</name>
</gene>
<evidence type="ECO:0000256" key="5">
    <source>
        <dbReference type="SAM" id="Phobius"/>
    </source>
</evidence>
<name>A0A378U8F7_MYCFO</name>
<feature type="transmembrane region" description="Helical" evidence="5">
    <location>
        <begin position="208"/>
        <end position="228"/>
    </location>
</feature>
<keyword evidence="4 5" id="KW-0472">Membrane</keyword>
<evidence type="ECO:0000256" key="1">
    <source>
        <dbReference type="ARBA" id="ARBA00004141"/>
    </source>
</evidence>
<dbReference type="PANTHER" id="PTHR47704">
    <property type="entry name" value="POTASSIUM TRANSPORTER KIMA"/>
    <property type="match status" value="1"/>
</dbReference>
<dbReference type="AlphaFoldDB" id="A0A378U8F7"/>
<feature type="transmembrane region" description="Helical" evidence="5">
    <location>
        <begin position="90"/>
        <end position="114"/>
    </location>
</feature>
<feature type="transmembrane region" description="Helical" evidence="5">
    <location>
        <begin position="135"/>
        <end position="158"/>
    </location>
</feature>
<organism evidence="6 7">
    <name type="scientific">Mycolicibacterium fortuitum</name>
    <name type="common">Mycobacterium fortuitum</name>
    <dbReference type="NCBI Taxonomy" id="1766"/>
    <lineage>
        <taxon>Bacteria</taxon>
        <taxon>Bacillati</taxon>
        <taxon>Actinomycetota</taxon>
        <taxon>Actinomycetes</taxon>
        <taxon>Mycobacteriales</taxon>
        <taxon>Mycobacteriaceae</taxon>
        <taxon>Mycolicibacterium</taxon>
    </lineage>
</organism>
<evidence type="ECO:0000313" key="7">
    <source>
        <dbReference type="Proteomes" id="UP000255389"/>
    </source>
</evidence>
<feature type="transmembrane region" description="Helical" evidence="5">
    <location>
        <begin position="495"/>
        <end position="513"/>
    </location>
</feature>
<keyword evidence="3 5" id="KW-1133">Transmembrane helix</keyword>
<sequence>MAEKQYCSIRAPGTLQLCDDFSCSGLVLALVSKLSTAARRLVLGRPFRSDKLSHTLLPKRIALPVFASDALSSVAYAPEEVFLVLSVAGLTAYSLTPWIGLAVAAVMLIVIASYRQNVHAYPSGGGDYEVVTTNLGPTAGLTVASALMVDYVLTVAVSMSSAMSNIGSAVPFVAQHKVLFAVVAILLLASMNLRGLRESGTAFAIPTYAFMIGMYIMLGWGLFQIYVLGNPLRAESAGFEMHPEHGEVLGFALVFLVARAFSSGSAALTGVEAISNGVPAFRKPKSRNAATTLLLLGVISVTLLMGIILLAKATGVKIAERPQEQLIGAPVDYHQKTLIAQLADAVFHNFPVGLYLIAGVTALILMLAANTAFNGFPVLGSILAQDRYLPRQLHTRGDRLAFSNGILFLAFAAIAFVVAFRAEVTALIQLYIVGVFVSFTLSQIGMVRHWTRLLRTETDPAVRRHMMRSRVINAVGLTATGAVLVVVVVTKFAAGAWIAILAMSALFVIMKMIHKHYDTVARELEKEDEEAGDMVLPSRNHAVVLVSKLHLPTKRALAYARATRPDVLEAITVSVDDAETRALVHQWEDSDISVPLKVIASPYREITRPVLDYVKRVTKESPRTVVTVFIPEYVVGHWWEQVLHNQSALRLKGRLLFMPNVMVTSVPWQLNSSERLKALQPRATPGDARRGFLE</sequence>
<protein>
    <submittedName>
        <fullName evidence="6">Amino acid/polyamine/organocation transporter, APC superfamily</fullName>
    </submittedName>
</protein>
<dbReference type="InterPro" id="IPR002293">
    <property type="entry name" value="AA/rel_permease1"/>
</dbReference>
<evidence type="ECO:0000313" key="6">
    <source>
        <dbReference type="EMBL" id="STZ73668.1"/>
    </source>
</evidence>
<feature type="transmembrane region" description="Helical" evidence="5">
    <location>
        <begin position="471"/>
        <end position="489"/>
    </location>
</feature>
<evidence type="ECO:0000256" key="4">
    <source>
        <dbReference type="ARBA" id="ARBA00023136"/>
    </source>
</evidence>
<evidence type="ECO:0000256" key="2">
    <source>
        <dbReference type="ARBA" id="ARBA00022692"/>
    </source>
</evidence>
<evidence type="ECO:0000256" key="3">
    <source>
        <dbReference type="ARBA" id="ARBA00022989"/>
    </source>
</evidence>
<feature type="transmembrane region" description="Helical" evidence="5">
    <location>
        <begin position="248"/>
        <end position="271"/>
    </location>
</feature>
<feature type="transmembrane region" description="Helical" evidence="5">
    <location>
        <begin position="428"/>
        <end position="450"/>
    </location>
</feature>
<proteinExistence type="predicted"/>
<feature type="transmembrane region" description="Helical" evidence="5">
    <location>
        <begin position="178"/>
        <end position="196"/>
    </location>
</feature>
<feature type="transmembrane region" description="Helical" evidence="5">
    <location>
        <begin position="400"/>
        <end position="422"/>
    </location>
</feature>
<keyword evidence="2 5" id="KW-0812">Transmembrane</keyword>
<feature type="transmembrane region" description="Helical" evidence="5">
    <location>
        <begin position="292"/>
        <end position="311"/>
    </location>
</feature>
<accession>A0A378U8F7</accession>
<dbReference type="Pfam" id="PF13520">
    <property type="entry name" value="AA_permease_2"/>
    <property type="match status" value="1"/>
</dbReference>
<dbReference type="GO" id="GO:0022857">
    <property type="term" value="F:transmembrane transporter activity"/>
    <property type="evidence" value="ECO:0007669"/>
    <property type="project" value="InterPro"/>
</dbReference>
<dbReference type="PANTHER" id="PTHR47704:SF1">
    <property type="entry name" value="POTASSIUM TRANSPORTER KIMA"/>
    <property type="match status" value="1"/>
</dbReference>
<comment type="subcellular location">
    <subcellularLocation>
        <location evidence="1">Membrane</location>
        <topology evidence="1">Multi-pass membrane protein</topology>
    </subcellularLocation>
</comment>
<dbReference type="Gene3D" id="1.20.1740.10">
    <property type="entry name" value="Amino acid/polyamine transporter I"/>
    <property type="match status" value="1"/>
</dbReference>
<dbReference type="EMBL" id="UGQY01000001">
    <property type="protein sequence ID" value="STZ73668.1"/>
    <property type="molecule type" value="Genomic_DNA"/>
</dbReference>
<dbReference type="InterPro" id="IPR053153">
    <property type="entry name" value="APC_K+_Transporter"/>
</dbReference>